<evidence type="ECO:0000259" key="1">
    <source>
        <dbReference type="Pfam" id="PF17667"/>
    </source>
</evidence>
<gene>
    <name evidence="2" type="ORF">GYMLUDRAFT_48662</name>
</gene>
<dbReference type="InterPro" id="IPR040976">
    <property type="entry name" value="Pkinase_fungal"/>
</dbReference>
<dbReference type="HOGENOM" id="CLU_562659_0_0_1"/>
<reference evidence="2 3" key="1">
    <citation type="submission" date="2014-04" db="EMBL/GenBank/DDBJ databases">
        <title>Evolutionary Origins and Diversification of the Mycorrhizal Mutualists.</title>
        <authorList>
            <consortium name="DOE Joint Genome Institute"/>
            <consortium name="Mycorrhizal Genomics Consortium"/>
            <person name="Kohler A."/>
            <person name="Kuo A."/>
            <person name="Nagy L.G."/>
            <person name="Floudas D."/>
            <person name="Copeland A."/>
            <person name="Barry K.W."/>
            <person name="Cichocki N."/>
            <person name="Veneault-Fourrey C."/>
            <person name="LaButti K."/>
            <person name="Lindquist E.A."/>
            <person name="Lipzen A."/>
            <person name="Lundell T."/>
            <person name="Morin E."/>
            <person name="Murat C."/>
            <person name="Riley R."/>
            <person name="Ohm R."/>
            <person name="Sun H."/>
            <person name="Tunlid A."/>
            <person name="Henrissat B."/>
            <person name="Grigoriev I.V."/>
            <person name="Hibbett D.S."/>
            <person name="Martin F."/>
        </authorList>
    </citation>
    <scope>NUCLEOTIDE SEQUENCE [LARGE SCALE GENOMIC DNA]</scope>
    <source>
        <strain evidence="2 3">FD-317 M1</strain>
    </source>
</reference>
<evidence type="ECO:0000313" key="3">
    <source>
        <dbReference type="Proteomes" id="UP000053593"/>
    </source>
</evidence>
<accession>A0A0D0BIE7</accession>
<dbReference type="AlphaFoldDB" id="A0A0D0BIE7"/>
<dbReference type="SUPFAM" id="SSF56112">
    <property type="entry name" value="Protein kinase-like (PK-like)"/>
    <property type="match status" value="1"/>
</dbReference>
<protein>
    <recommendedName>
        <fullName evidence="1">Fungal-type protein kinase domain-containing protein</fullName>
    </recommendedName>
</protein>
<dbReference type="EMBL" id="KN834815">
    <property type="protein sequence ID" value="KIK54536.1"/>
    <property type="molecule type" value="Genomic_DNA"/>
</dbReference>
<feature type="domain" description="Fungal-type protein kinase" evidence="1">
    <location>
        <begin position="29"/>
        <end position="81"/>
    </location>
</feature>
<evidence type="ECO:0000313" key="2">
    <source>
        <dbReference type="EMBL" id="KIK54536.1"/>
    </source>
</evidence>
<organism evidence="2 3">
    <name type="scientific">Collybiopsis luxurians FD-317 M1</name>
    <dbReference type="NCBI Taxonomy" id="944289"/>
    <lineage>
        <taxon>Eukaryota</taxon>
        <taxon>Fungi</taxon>
        <taxon>Dikarya</taxon>
        <taxon>Basidiomycota</taxon>
        <taxon>Agaricomycotina</taxon>
        <taxon>Agaricomycetes</taxon>
        <taxon>Agaricomycetidae</taxon>
        <taxon>Agaricales</taxon>
        <taxon>Marasmiineae</taxon>
        <taxon>Omphalotaceae</taxon>
        <taxon>Collybiopsis</taxon>
        <taxon>Collybiopsis luxurians</taxon>
    </lineage>
</organism>
<proteinExistence type="predicted"/>
<keyword evidence="3" id="KW-1185">Reference proteome</keyword>
<dbReference type="InterPro" id="IPR011009">
    <property type="entry name" value="Kinase-like_dom_sf"/>
</dbReference>
<dbReference type="Proteomes" id="UP000053593">
    <property type="component" value="Unassembled WGS sequence"/>
</dbReference>
<dbReference type="Pfam" id="PF17667">
    <property type="entry name" value="Pkinase_fungal"/>
    <property type="match status" value="1"/>
</dbReference>
<name>A0A0D0BIE7_9AGAR</name>
<sequence>MEAENLQLEASVHNATLALEPLAIGALKEIELINIFIDIIRDHRTYFNACGEIHRDLRPENIMYSCQAGEIQGFLIDLDDAPMQDLVLCEFHSSRLYPIAHPFYSKGSLHSEGSEDMDLYRQDLRAFCSNLQWALRGKFYSHATGWDITNCMCLGRYPNHPGDGKGFFSGKLSPPLQVLNKSITKLWAFVDHLTRDYTKTQWSQDENLGSHISYGSIMNLMRSSGVQPDPSEFDLRLALKTLLPSMRDEELSPPVLILDSLSDLSFEDLIKAFIDIVKGHHSYYQQTGYVNGELTPYCTGYTRDKTTQELQGIFVDLDPLPLLSDSPENYLHNSDPISRAFAAYDLISLFEECPVTDQPPISWFYRHDLESLITIALWSDFVHTETPRYYYDDPVHSRLLRDIYYEKRNSIEHKKASCMQNLISPYLNGYRKLPDPLHAAYKIVADSQWLLKNQFCDDDSETMGGLFTYERVIKALESPNQAASK</sequence>